<evidence type="ECO:0000313" key="1">
    <source>
        <dbReference type="EMBL" id="ACF80590.1"/>
    </source>
</evidence>
<dbReference type="EMBL" id="BT035585">
    <property type="protein sequence ID" value="ACF80590.1"/>
    <property type="molecule type" value="mRNA"/>
</dbReference>
<reference evidence="1" key="1">
    <citation type="journal article" date="2009" name="PLoS Genet.">
        <title>Sequencing, mapping, and analysis of 27,455 maize full-length cDNAs.</title>
        <authorList>
            <person name="Soderlund C."/>
            <person name="Descour A."/>
            <person name="Kudrna D."/>
            <person name="Bomhoff M."/>
            <person name="Boyd L."/>
            <person name="Currie J."/>
            <person name="Angelova A."/>
            <person name="Collura K."/>
            <person name="Wissotski M."/>
            <person name="Ashley E."/>
            <person name="Morrow D."/>
            <person name="Fernandes J."/>
            <person name="Walbot V."/>
            <person name="Yu Y."/>
        </authorList>
    </citation>
    <scope>NUCLEOTIDE SEQUENCE</scope>
    <source>
        <strain evidence="1">B73</strain>
    </source>
</reference>
<accession>B4FEP7</accession>
<protein>
    <submittedName>
        <fullName evidence="1">Uncharacterized protein</fullName>
    </submittedName>
</protein>
<organism evidence="1">
    <name type="scientific">Zea mays</name>
    <name type="common">Maize</name>
    <dbReference type="NCBI Taxonomy" id="4577"/>
    <lineage>
        <taxon>Eukaryota</taxon>
        <taxon>Viridiplantae</taxon>
        <taxon>Streptophyta</taxon>
        <taxon>Embryophyta</taxon>
        <taxon>Tracheophyta</taxon>
        <taxon>Spermatophyta</taxon>
        <taxon>Magnoliopsida</taxon>
        <taxon>Liliopsida</taxon>
        <taxon>Poales</taxon>
        <taxon>Poaceae</taxon>
        <taxon>PACMAD clade</taxon>
        <taxon>Panicoideae</taxon>
        <taxon>Andropogonodae</taxon>
        <taxon>Andropogoneae</taxon>
        <taxon>Tripsacinae</taxon>
        <taxon>Zea</taxon>
    </lineage>
</organism>
<name>B4FEP7_MAIZE</name>
<sequence>MLLLLKCLQIALLCC</sequence>
<proteinExistence type="evidence at transcript level"/>